<accession>A0AAV2ZCB9</accession>
<dbReference type="Proteomes" id="UP001146120">
    <property type="component" value="Unassembled WGS sequence"/>
</dbReference>
<name>A0AAV2ZCB9_9STRA</name>
<organism evidence="1 2">
    <name type="scientific">Lagenidium giganteum</name>
    <dbReference type="NCBI Taxonomy" id="4803"/>
    <lineage>
        <taxon>Eukaryota</taxon>
        <taxon>Sar</taxon>
        <taxon>Stramenopiles</taxon>
        <taxon>Oomycota</taxon>
        <taxon>Peronosporomycetes</taxon>
        <taxon>Pythiales</taxon>
        <taxon>Pythiaceae</taxon>
    </lineage>
</organism>
<evidence type="ECO:0000313" key="1">
    <source>
        <dbReference type="EMBL" id="DBA03961.1"/>
    </source>
</evidence>
<protein>
    <submittedName>
        <fullName evidence="1">Uncharacterized protein</fullName>
    </submittedName>
</protein>
<gene>
    <name evidence="1" type="ORF">N0F65_010614</name>
</gene>
<dbReference type="AlphaFoldDB" id="A0AAV2ZCB9"/>
<evidence type="ECO:0000313" key="2">
    <source>
        <dbReference type="Proteomes" id="UP001146120"/>
    </source>
</evidence>
<reference evidence="1" key="1">
    <citation type="submission" date="2022-11" db="EMBL/GenBank/DDBJ databases">
        <authorList>
            <person name="Morgan W.R."/>
            <person name="Tartar A."/>
        </authorList>
    </citation>
    <scope>NUCLEOTIDE SEQUENCE</scope>
    <source>
        <strain evidence="1">ARSEF 373</strain>
    </source>
</reference>
<dbReference type="EMBL" id="DAKRPA010000013">
    <property type="protein sequence ID" value="DBA03961.1"/>
    <property type="molecule type" value="Genomic_DNA"/>
</dbReference>
<keyword evidence="2" id="KW-1185">Reference proteome</keyword>
<reference evidence="1" key="2">
    <citation type="journal article" date="2023" name="Microbiol Resour">
        <title>Decontamination and Annotation of the Draft Genome Sequence of the Oomycete Lagenidium giganteum ARSEF 373.</title>
        <authorList>
            <person name="Morgan W.R."/>
            <person name="Tartar A."/>
        </authorList>
    </citation>
    <scope>NUCLEOTIDE SEQUENCE</scope>
    <source>
        <strain evidence="1">ARSEF 373</strain>
    </source>
</reference>
<sequence length="354" mass="40358">MPLSMDEWLRDLRAARTRVFDHAISFSWLRLAGSMLSYAMLCSDVLRSGPGITSARLRQYTTIESGMLLLKGPWSYPLFQIHRNQTANASVPVWAYKYDTTSIVMRTFAEFYNLSAFPPCVLYRSRCPGGVLPARDVFDMIDAMVNASAAQKDMHRHAQRGLQPVATTTRSRAHYLINLHNYIFPEILDVDSRRTNQAIYYHSRLLKRSVFNVCSTRGPRPTFCSDLWTNYRRSCVLSQSDEVSCAVGNVWKDVLRRARQLQAQYPAATVDLTVLTSLEDLARNTGGLTFEGYRHFDMTTLLRVVDCQDPQLDQCTTLVVDDHRYEGLLFLSNVTPWFGVIASLRVTAQAYYFG</sequence>
<comment type="caution">
    <text evidence="1">The sequence shown here is derived from an EMBL/GenBank/DDBJ whole genome shotgun (WGS) entry which is preliminary data.</text>
</comment>
<proteinExistence type="predicted"/>